<name>A0A023FRS3_AMBCJ</name>
<dbReference type="SUPFAM" id="SSF50814">
    <property type="entry name" value="Lipocalins"/>
    <property type="match status" value="1"/>
</dbReference>
<dbReference type="EMBL" id="GBBK01000433">
    <property type="protein sequence ID" value="JAC24049.1"/>
    <property type="molecule type" value="mRNA"/>
</dbReference>
<protein>
    <recommendedName>
        <fullName evidence="3">Lipocalin-2 1</fullName>
    </recommendedName>
</protein>
<organism evidence="2">
    <name type="scientific">Amblyomma cajennense</name>
    <name type="common">Cayenne tick</name>
    <name type="synonym">Acarus cajennensis</name>
    <dbReference type="NCBI Taxonomy" id="34607"/>
    <lineage>
        <taxon>Eukaryota</taxon>
        <taxon>Metazoa</taxon>
        <taxon>Ecdysozoa</taxon>
        <taxon>Arthropoda</taxon>
        <taxon>Chelicerata</taxon>
        <taxon>Arachnida</taxon>
        <taxon>Acari</taxon>
        <taxon>Parasitiformes</taxon>
        <taxon>Ixodida</taxon>
        <taxon>Ixodoidea</taxon>
        <taxon>Ixodidae</taxon>
        <taxon>Amblyomminae</taxon>
        <taxon>Amblyomma</taxon>
    </lineage>
</organism>
<evidence type="ECO:0000256" key="1">
    <source>
        <dbReference type="SAM" id="SignalP"/>
    </source>
</evidence>
<accession>A0A023FRS3</accession>
<dbReference type="InterPro" id="IPR012674">
    <property type="entry name" value="Calycin"/>
</dbReference>
<evidence type="ECO:0008006" key="3">
    <source>
        <dbReference type="Google" id="ProtNLM"/>
    </source>
</evidence>
<dbReference type="InterPro" id="IPR002970">
    <property type="entry name" value="Tick_his-bd"/>
</dbReference>
<reference evidence="2" key="1">
    <citation type="submission" date="2014-03" db="EMBL/GenBank/DDBJ databases">
        <title>The sialotranscriptome of Amblyomma triste, Amblyomma parvum and Amblyomma cajennense ticks, uncovered by 454-based RNA-seq.</title>
        <authorList>
            <person name="Garcia G.R."/>
            <person name="Gardinassi L.G."/>
            <person name="Ribeiro J.M."/>
            <person name="Anatriello E."/>
            <person name="Ferreira B.R."/>
            <person name="Moreira H.N."/>
            <person name="Mafra C."/>
            <person name="Olegario M.M."/>
            <person name="Szabo P.J."/>
            <person name="Miranda-Santos I.K."/>
            <person name="Maruyama S.R."/>
        </authorList>
    </citation>
    <scope>NUCLEOTIDE SEQUENCE</scope>
    <source>
        <strain evidence="2">Uberlandia</strain>
        <tissue evidence="2">Salivary glands</tissue>
    </source>
</reference>
<dbReference type="Gene3D" id="2.40.128.20">
    <property type="match status" value="1"/>
</dbReference>
<sequence length="180" mass="21078">MKCFTIAVILALGATSPAYSANVGDLYKALSTTGRIWTALRTYQRFTGTKEHRCISVEKTFLNKTNYEFDQYYKVDGTRIGHHLYGEFTRGPYGPVLTVRNETGRQGIPYTLKYWNEDKHCGFLTFPNIETREEECELHVWEQELDRADANRQKFPCEEKYNDYCGDHRKHKVYAEDCLY</sequence>
<dbReference type="AlphaFoldDB" id="A0A023FRS3"/>
<keyword evidence="1" id="KW-0732">Signal</keyword>
<feature type="signal peptide" evidence="1">
    <location>
        <begin position="1"/>
        <end position="20"/>
    </location>
</feature>
<feature type="chain" id="PRO_5001515855" description="Lipocalin-2 1" evidence="1">
    <location>
        <begin position="21"/>
        <end position="180"/>
    </location>
</feature>
<dbReference type="Pfam" id="PF02098">
    <property type="entry name" value="His_binding"/>
    <property type="match status" value="1"/>
</dbReference>
<evidence type="ECO:0000313" key="2">
    <source>
        <dbReference type="EMBL" id="JAC24049.1"/>
    </source>
</evidence>
<dbReference type="GO" id="GO:0043176">
    <property type="term" value="F:amine binding"/>
    <property type="evidence" value="ECO:0007669"/>
    <property type="project" value="InterPro"/>
</dbReference>
<dbReference type="GO" id="GO:0030682">
    <property type="term" value="P:symbiont-mediated perturbation of host defenses"/>
    <property type="evidence" value="ECO:0007669"/>
    <property type="project" value="InterPro"/>
</dbReference>
<proteinExistence type="evidence at transcript level"/>